<proteinExistence type="predicted"/>
<sequence length="173" mass="19088">MASAENAKPTCPVCHQADKVKTTQAAYNSGVTRCAPPDMPTKQVTMTSYISACMVLVGICVFLIIVFIGGLENNFPQPAMLALVITTIVCIITSLAVSYYAFQRVVRGDNEVSAYYPAWDKAMATWKNWYYCSRDEVVFDPQTNKVVSSDQLTKVREFRSQPDALKTALAAHS</sequence>
<dbReference type="EMBL" id="BIFR01000001">
    <property type="protein sequence ID" value="GCE10242.1"/>
    <property type="molecule type" value="Genomic_DNA"/>
</dbReference>
<comment type="caution">
    <text evidence="2">The sequence shown here is derived from an EMBL/GenBank/DDBJ whole genome shotgun (WGS) entry which is preliminary data.</text>
</comment>
<evidence type="ECO:0000313" key="2">
    <source>
        <dbReference type="EMBL" id="GCE10242.1"/>
    </source>
</evidence>
<keyword evidence="1" id="KW-1133">Transmembrane helix</keyword>
<reference evidence="3" key="1">
    <citation type="submission" date="2018-12" db="EMBL/GenBank/DDBJ databases">
        <title>Tengunoibacter tsumagoiensis gen. nov., sp. nov., Dictyobacter kobayashii sp. nov., D. alpinus sp. nov., and D. joshuensis sp. nov. and description of Dictyobacteraceae fam. nov. within the order Ktedonobacterales isolated from Tengu-no-mugimeshi.</title>
        <authorList>
            <person name="Wang C.M."/>
            <person name="Zheng Y."/>
            <person name="Sakai Y."/>
            <person name="Toyoda A."/>
            <person name="Minakuchi Y."/>
            <person name="Abe K."/>
            <person name="Yokota A."/>
            <person name="Yabe S."/>
        </authorList>
    </citation>
    <scope>NUCLEOTIDE SEQUENCE [LARGE SCALE GENOMIC DNA]</scope>
    <source>
        <strain evidence="3">Uno3</strain>
    </source>
</reference>
<name>A0A401ZTV8_9CHLR</name>
<keyword evidence="1" id="KW-0472">Membrane</keyword>
<protein>
    <submittedName>
        <fullName evidence="2">Uncharacterized protein</fullName>
    </submittedName>
</protein>
<feature type="transmembrane region" description="Helical" evidence="1">
    <location>
        <begin position="49"/>
        <end position="68"/>
    </location>
</feature>
<evidence type="ECO:0000256" key="1">
    <source>
        <dbReference type="SAM" id="Phobius"/>
    </source>
</evidence>
<keyword evidence="3" id="KW-1185">Reference proteome</keyword>
<gene>
    <name evidence="2" type="ORF">KTT_01010</name>
</gene>
<dbReference type="OrthoDB" id="159944at2"/>
<dbReference type="RefSeq" id="WP_126577856.1">
    <property type="nucleotide sequence ID" value="NZ_BIFR01000001.1"/>
</dbReference>
<evidence type="ECO:0000313" key="3">
    <source>
        <dbReference type="Proteomes" id="UP000287352"/>
    </source>
</evidence>
<organism evidence="2 3">
    <name type="scientific">Tengunoibacter tsumagoiensis</name>
    <dbReference type="NCBI Taxonomy" id="2014871"/>
    <lineage>
        <taxon>Bacteria</taxon>
        <taxon>Bacillati</taxon>
        <taxon>Chloroflexota</taxon>
        <taxon>Ktedonobacteria</taxon>
        <taxon>Ktedonobacterales</taxon>
        <taxon>Dictyobacteraceae</taxon>
        <taxon>Tengunoibacter</taxon>
    </lineage>
</organism>
<dbReference type="AlphaFoldDB" id="A0A401ZTV8"/>
<accession>A0A401ZTV8</accession>
<keyword evidence="1" id="KW-0812">Transmembrane</keyword>
<feature type="transmembrane region" description="Helical" evidence="1">
    <location>
        <begin position="80"/>
        <end position="102"/>
    </location>
</feature>
<dbReference type="Proteomes" id="UP000287352">
    <property type="component" value="Unassembled WGS sequence"/>
</dbReference>